<dbReference type="SUPFAM" id="SSF56601">
    <property type="entry name" value="beta-lactamase/transpeptidase-like"/>
    <property type="match status" value="1"/>
</dbReference>
<dbReference type="Gene3D" id="3.30.450.330">
    <property type="match status" value="1"/>
</dbReference>
<dbReference type="SUPFAM" id="SSF56519">
    <property type="entry name" value="Penicillin binding protein dimerisation domain"/>
    <property type="match status" value="1"/>
</dbReference>
<dbReference type="AlphaFoldDB" id="A0A0G0ZU37"/>
<dbReference type="EMBL" id="LCCF01000002">
    <property type="protein sequence ID" value="KKS25511.1"/>
    <property type="molecule type" value="Genomic_DNA"/>
</dbReference>
<dbReference type="InterPro" id="IPR036138">
    <property type="entry name" value="PBP_dimer_sf"/>
</dbReference>
<dbReference type="GO" id="GO:0008658">
    <property type="term" value="F:penicillin binding"/>
    <property type="evidence" value="ECO:0007669"/>
    <property type="project" value="InterPro"/>
</dbReference>
<reference evidence="6 7" key="1">
    <citation type="journal article" date="2015" name="Nature">
        <title>rRNA introns, odd ribosomes, and small enigmatic genomes across a large radiation of phyla.</title>
        <authorList>
            <person name="Brown C.T."/>
            <person name="Hug L.A."/>
            <person name="Thomas B.C."/>
            <person name="Sharon I."/>
            <person name="Castelle C.J."/>
            <person name="Singh A."/>
            <person name="Wilkins M.J."/>
            <person name="Williams K.H."/>
            <person name="Banfield J.F."/>
        </authorList>
    </citation>
    <scope>NUCLEOTIDE SEQUENCE [LARGE SCALE GENOMIC DNA]</scope>
</reference>
<dbReference type="PATRIC" id="fig|1619004.3.peg.146"/>
<evidence type="ECO:0000259" key="5">
    <source>
        <dbReference type="Pfam" id="PF03717"/>
    </source>
</evidence>
<dbReference type="Gene3D" id="3.90.1310.10">
    <property type="entry name" value="Penicillin-binding protein 2a (Domain 2)"/>
    <property type="match status" value="1"/>
</dbReference>
<evidence type="ECO:0000256" key="1">
    <source>
        <dbReference type="ARBA" id="ARBA00004370"/>
    </source>
</evidence>
<dbReference type="PANTHER" id="PTHR30627:SF1">
    <property type="entry name" value="PEPTIDOGLYCAN D,D-TRANSPEPTIDASE FTSI"/>
    <property type="match status" value="1"/>
</dbReference>
<evidence type="ECO:0000256" key="2">
    <source>
        <dbReference type="ARBA" id="ARBA00023136"/>
    </source>
</evidence>
<dbReference type="InterPro" id="IPR005311">
    <property type="entry name" value="PBP_dimer"/>
</dbReference>
<gene>
    <name evidence="6" type="ORF">UU85_C0002G0005</name>
</gene>
<name>A0A0G0ZU37_9BACT</name>
<dbReference type="PANTHER" id="PTHR30627">
    <property type="entry name" value="PEPTIDOGLYCAN D,D-TRANSPEPTIDASE"/>
    <property type="match status" value="1"/>
</dbReference>
<sequence>MRWRFIFIIFVFGTLYSVLVFHLYNIQIVKNLYYSARAQFLSEAGVLEKYRGDIYFIDKNNNLIQAALNKDYDMIYAVPSEIQKEAKLNNSDTADWAEKLSPILNVDAVELEKKINKQNDSYELLILKAGEEQTKQIQKLNLKGIYIDKRNLRFYPFGELASQLLGFVSIDKQEGRYGLESRFDSFLQSNGLITTIDWNIQAQTEEILRKLVERWEAKSATAIVQDPKTGKILAMANFPNFEPNDYPRFDIGDFLNPAVQAVYEPGSVFKIFTMAAGIDSGKITPETVYFDSGSVTLNGKTIRNWDHKAYGKTTMAEVIEHSINTGSVYAERMMGHDIFYNYFVKFGFNALTEINLPGEVKGNIGNLKNGRDIDFATASYGQGVSVTPVRLISAVSAIANGGVIMKPLISVDEKPEAIRRIISEDSARAVAGMMVSAVRKNIIADIANYSVAGKTGTAYIPDFKVGGYTEDVINTYTGFAPASDPKFVILIKLEKPKNAPVAGQTVVPAFRELAQFILNYYNVAPDEL</sequence>
<feature type="domain" description="Penicillin-binding protein transpeptidase" evidence="4">
    <location>
        <begin position="221"/>
        <end position="511"/>
    </location>
</feature>
<comment type="subcellular location">
    <subcellularLocation>
        <location evidence="1">Membrane</location>
    </subcellularLocation>
</comment>
<protein>
    <submittedName>
        <fullName evidence="6">Stage V sporulation protein D</fullName>
    </submittedName>
</protein>
<organism evidence="6 7">
    <name type="scientific">Candidatus Wolfebacteria bacterium GW2011_GWA2_42_10</name>
    <dbReference type="NCBI Taxonomy" id="1619004"/>
    <lineage>
        <taxon>Bacteria</taxon>
        <taxon>Candidatus Wolfeibacteriota</taxon>
    </lineage>
</organism>
<proteinExistence type="predicted"/>
<dbReference type="GO" id="GO:0071555">
    <property type="term" value="P:cell wall organization"/>
    <property type="evidence" value="ECO:0007669"/>
    <property type="project" value="TreeGrafter"/>
</dbReference>
<evidence type="ECO:0000313" key="7">
    <source>
        <dbReference type="Proteomes" id="UP000034256"/>
    </source>
</evidence>
<dbReference type="Gene3D" id="1.10.150.770">
    <property type="match status" value="1"/>
</dbReference>
<evidence type="ECO:0000313" key="6">
    <source>
        <dbReference type="EMBL" id="KKS25511.1"/>
    </source>
</evidence>
<dbReference type="InterPro" id="IPR050515">
    <property type="entry name" value="Beta-lactam/transpept"/>
</dbReference>
<keyword evidence="3" id="KW-0812">Transmembrane</keyword>
<comment type="caution">
    <text evidence="6">The sequence shown here is derived from an EMBL/GenBank/DDBJ whole genome shotgun (WGS) entry which is preliminary data.</text>
</comment>
<dbReference type="Pfam" id="PF03717">
    <property type="entry name" value="PBP_dimer"/>
    <property type="match status" value="1"/>
</dbReference>
<dbReference type="Gene3D" id="3.40.710.10">
    <property type="entry name" value="DD-peptidase/beta-lactamase superfamily"/>
    <property type="match status" value="1"/>
</dbReference>
<feature type="domain" description="Penicillin-binding protein dimerisation" evidence="5">
    <location>
        <begin position="51"/>
        <end position="172"/>
    </location>
</feature>
<dbReference type="Proteomes" id="UP000034256">
    <property type="component" value="Unassembled WGS sequence"/>
</dbReference>
<keyword evidence="3" id="KW-1133">Transmembrane helix</keyword>
<dbReference type="InterPro" id="IPR001460">
    <property type="entry name" value="PCN-bd_Tpept"/>
</dbReference>
<dbReference type="GO" id="GO:0005886">
    <property type="term" value="C:plasma membrane"/>
    <property type="evidence" value="ECO:0007669"/>
    <property type="project" value="TreeGrafter"/>
</dbReference>
<evidence type="ECO:0000256" key="3">
    <source>
        <dbReference type="SAM" id="Phobius"/>
    </source>
</evidence>
<accession>A0A0G0ZU37</accession>
<dbReference type="InterPro" id="IPR012338">
    <property type="entry name" value="Beta-lactam/transpept-like"/>
</dbReference>
<dbReference type="Pfam" id="PF00905">
    <property type="entry name" value="Transpeptidase"/>
    <property type="match status" value="1"/>
</dbReference>
<feature type="transmembrane region" description="Helical" evidence="3">
    <location>
        <begin position="5"/>
        <end position="24"/>
    </location>
</feature>
<keyword evidence="2 3" id="KW-0472">Membrane</keyword>
<evidence type="ECO:0000259" key="4">
    <source>
        <dbReference type="Pfam" id="PF00905"/>
    </source>
</evidence>